<dbReference type="PANTHER" id="PTHR10290">
    <property type="entry name" value="DNA TOPOISOMERASE I"/>
    <property type="match status" value="1"/>
</dbReference>
<evidence type="ECO:0000313" key="15">
    <source>
        <dbReference type="RefSeq" id="XP_010266803.1"/>
    </source>
</evidence>
<dbReference type="InterPro" id="IPR001631">
    <property type="entry name" value="TopoI"/>
</dbReference>
<dbReference type="Pfam" id="PF02919">
    <property type="entry name" value="Topoisom_I_N"/>
    <property type="match status" value="1"/>
</dbReference>
<dbReference type="Gene3D" id="2.170.11.10">
    <property type="entry name" value="DNA Topoisomerase I, domain 2"/>
    <property type="match status" value="1"/>
</dbReference>
<feature type="active site" description="O-(3'-phospho-DNA)-tyrosine intermediate" evidence="10">
    <location>
        <position position="849"/>
    </location>
</feature>
<feature type="compositionally biased region" description="Low complexity" evidence="13">
    <location>
        <begin position="189"/>
        <end position="205"/>
    </location>
</feature>
<evidence type="ECO:0000256" key="12">
    <source>
        <dbReference type="SAM" id="Coils"/>
    </source>
</evidence>
<dbReference type="InterPro" id="IPR018521">
    <property type="entry name" value="TopoIB_AS"/>
</dbReference>
<dbReference type="InterPro" id="IPR013500">
    <property type="entry name" value="TopoI_cat_euk"/>
</dbReference>
<reference evidence="15" key="1">
    <citation type="submission" date="2025-08" db="UniProtKB">
        <authorList>
            <consortium name="RefSeq"/>
        </authorList>
    </citation>
    <scope>IDENTIFICATION</scope>
</reference>
<accession>A0A1U8ALA9</accession>
<dbReference type="Gene3D" id="1.10.10.41">
    <property type="entry name" value="Yeast DNA topoisomerase - domain 1"/>
    <property type="match status" value="1"/>
</dbReference>
<dbReference type="OMA" id="GECPVTT"/>
<dbReference type="FunFam" id="1.10.132.10:FF:000002">
    <property type="entry name" value="DNA topoisomerase I"/>
    <property type="match status" value="1"/>
</dbReference>
<dbReference type="OrthoDB" id="47179at2759"/>
<dbReference type="InterPro" id="IPR025834">
    <property type="entry name" value="TopoI_C_dom"/>
</dbReference>
<dbReference type="GO" id="GO:0005730">
    <property type="term" value="C:nucleolus"/>
    <property type="evidence" value="ECO:0000318"/>
    <property type="project" value="GO_Central"/>
</dbReference>
<feature type="compositionally biased region" description="Basic and acidic residues" evidence="13">
    <location>
        <begin position="113"/>
        <end position="122"/>
    </location>
</feature>
<dbReference type="AlphaFoldDB" id="A0A1U8ALA9"/>
<feature type="compositionally biased region" description="Basic residues" evidence="13">
    <location>
        <begin position="319"/>
        <end position="328"/>
    </location>
</feature>
<keyword evidence="6 12" id="KW-0175">Coiled coil</keyword>
<feature type="compositionally biased region" description="Basic and acidic residues" evidence="13">
    <location>
        <begin position="206"/>
        <end position="216"/>
    </location>
</feature>
<dbReference type="InterPro" id="IPR011010">
    <property type="entry name" value="DNA_brk_join_enz"/>
</dbReference>
<feature type="coiled-coil region" evidence="12">
    <location>
        <begin position="759"/>
        <end position="837"/>
    </location>
</feature>
<dbReference type="Gene3D" id="1.10.132.10">
    <property type="match status" value="1"/>
</dbReference>
<dbReference type="Pfam" id="PF14370">
    <property type="entry name" value="Topo_C_assoc"/>
    <property type="match status" value="1"/>
</dbReference>
<evidence type="ECO:0000256" key="10">
    <source>
        <dbReference type="PROSITE-ProRule" id="PRU01382"/>
    </source>
</evidence>
<gene>
    <name evidence="15" type="primary">LOC104604231</name>
</gene>
<evidence type="ECO:0000256" key="7">
    <source>
        <dbReference type="ARBA" id="ARBA00023125"/>
    </source>
</evidence>
<feature type="coiled-coil region" evidence="12">
    <location>
        <begin position="436"/>
        <end position="464"/>
    </location>
</feature>
<keyword evidence="8 10" id="KW-0413">Isomerase</keyword>
<dbReference type="Gene3D" id="3.90.15.10">
    <property type="entry name" value="Topoisomerase I, Chain A, domain 3"/>
    <property type="match status" value="1"/>
</dbReference>
<dbReference type="InterPro" id="IPR014727">
    <property type="entry name" value="TopoI_cat_a/b-sub_euk"/>
</dbReference>
<evidence type="ECO:0000256" key="11">
    <source>
        <dbReference type="RuleBase" id="RU365101"/>
    </source>
</evidence>
<sequence length="890" mass="99863">MMAVDACIKPKFFDDGDDDEGPIIFKRNNASSKKNQLNKELKKVSSRKRDGSSGKCVSDSFSPNGQNSSLQKGKAVQSSKASTGKSTETSSKASTSITDKLKCSPQKNSSIDNMEKQLKKPCNEPYTDSVDSDDDKPLSIRLPTSASLLKCKSSPVSKGLSSPVASSSQSEKTNVTNKKSSEDSEDELPLSLKLKLKPSVGLSGKKFYDSGEEKPLVSKLQQNGSSKRDNEPLKSPKNLNKRPLSGANSSGQSLVKKLKVSEVSVPTKVKQTSIKSEPKEEDEDDIPISQRLKKSASSDDKSLSLKKTTKVVSSSFKKTTNKLKKAAKNSKYSKSTKMPPSSGEGQKWTTLEHNGVIFPPLYKPHGVKMLYNGKPVDLTPEQEEVATMFAVMKDTDYATKSRFIENFMNDWRTILGKNHVIKKFELCDFTPIYEWHQREKEKKKQMSAEEKKALKEEKLKQEEKYMWAIVDGVKEKVGNFRVEPPGLFRGRGEHPKMGKLKKRIHPSDITINIGKGAPIPECPIPGERWKEVRHDNTVTWLAFWNDPINPKEFKYVFLAASSSLKGQSDKEKYEKARLLKDYIKDIRANYTRDFVSKDITKRQIAVATYLIDKLALRAGNEKDDDEADTVGCCTLKVENVELVPPNKLQFDFLGKDSIRYFNTVEVELAVYKAIGQFKNGKEDGEDLFDSLDTSKLNAHLKELMPGLTAKVFRTYNASITLDEMLNRESKGGDVAEKIAVYQHANKEVAIICNHQRSVSKSHSAQMHRLDDKIKELKDALDELKTDLARAKKGKPPLKGADGKPKRNLTPEALEKKIAQANAKIEKMERDKQIKEDLKTVALGTSKINYLDPRISVAWCKRHEVPIEKIFNKSLLAKFAWAMDVDPDFRF</sequence>
<feature type="compositionally biased region" description="Polar residues" evidence="13">
    <location>
        <begin position="59"/>
        <end position="71"/>
    </location>
</feature>
<dbReference type="InterPro" id="IPR013034">
    <property type="entry name" value="DNA_topo_DNA_db_N_dom1"/>
</dbReference>
<comment type="function">
    <text evidence="11">Releases the supercoiling and torsional tension of DNA introduced during the DNA replication and transcription by transiently cleaving and rejoining one strand of the DNA duplex. Introduces a single-strand break via transesterification at the specific target site 5'-[CT]CCTTp site in duplex DNA. The scissile phosphodiester is attacked by the catalytic tyrosine of the enzyme, resulting in the formation of a DNA-(3'-phosphotyrosyl)-enzyme intermediate and the expulsion of a 5'-OH DNA strand. The free DNA strand then undergoes passage around the unbroken strand thus removing DNA supercoils. Finally, in the religation step, the DNA 5'-OH attacks the covalent intermediate to expel the active-site tyrosine and restore the DNA phosphodiester backbone.</text>
</comment>
<dbReference type="FunFam" id="2.170.11.10:FF:000001">
    <property type="entry name" value="DNA topoisomerase I"/>
    <property type="match status" value="1"/>
</dbReference>
<dbReference type="EC" id="5.6.2.1" evidence="11"/>
<dbReference type="SUPFAM" id="SSF56741">
    <property type="entry name" value="Eukaryotic DNA topoisomerase I, N-terminal DNA-binding fragment"/>
    <property type="match status" value="1"/>
</dbReference>
<dbReference type="CDD" id="cd00659">
    <property type="entry name" value="Topo_IB_C"/>
    <property type="match status" value="1"/>
</dbReference>
<feature type="compositionally biased region" description="Basic and acidic residues" evidence="13">
    <location>
        <begin position="37"/>
        <end position="52"/>
    </location>
</feature>
<dbReference type="GO" id="GO:0003677">
    <property type="term" value="F:DNA binding"/>
    <property type="evidence" value="ECO:0007669"/>
    <property type="project" value="UniProtKB-UniRule"/>
</dbReference>
<dbReference type="InterPro" id="IPR014711">
    <property type="entry name" value="TopoI_cat_a-hlx-sub_euk"/>
</dbReference>
<evidence type="ECO:0000256" key="8">
    <source>
        <dbReference type="ARBA" id="ARBA00023235"/>
    </source>
</evidence>
<name>A0A1U8ALA9_NELNU</name>
<evidence type="ECO:0000256" key="2">
    <source>
        <dbReference type="ARBA" id="ARBA00004123"/>
    </source>
</evidence>
<evidence type="ECO:0000256" key="4">
    <source>
        <dbReference type="ARBA" id="ARBA00022553"/>
    </source>
</evidence>
<keyword evidence="9" id="KW-0539">Nucleus</keyword>
<dbReference type="InterPro" id="IPR013499">
    <property type="entry name" value="TopoI_euk"/>
</dbReference>
<dbReference type="GeneID" id="104604231"/>
<keyword evidence="14" id="KW-1185">Reference proteome</keyword>
<dbReference type="GO" id="GO:0003917">
    <property type="term" value="F:DNA topoisomerase type I (single strand cut, ATP-independent) activity"/>
    <property type="evidence" value="ECO:0000318"/>
    <property type="project" value="GO_Central"/>
</dbReference>
<dbReference type="SMART" id="SM00435">
    <property type="entry name" value="TOPEUc"/>
    <property type="match status" value="1"/>
</dbReference>
<dbReference type="eggNOG" id="KOG0981">
    <property type="taxonomic scope" value="Eukaryota"/>
</dbReference>
<dbReference type="GO" id="GO:0006265">
    <property type="term" value="P:DNA topological change"/>
    <property type="evidence" value="ECO:0000318"/>
    <property type="project" value="GO_Central"/>
</dbReference>
<evidence type="ECO:0000256" key="1">
    <source>
        <dbReference type="ARBA" id="ARBA00000213"/>
    </source>
</evidence>
<evidence type="ECO:0000256" key="9">
    <source>
        <dbReference type="ARBA" id="ARBA00023242"/>
    </source>
</evidence>
<keyword evidence="5 10" id="KW-0799">Topoisomerase</keyword>
<dbReference type="InterPro" id="IPR008336">
    <property type="entry name" value="TopoI_DNA-bd_euk"/>
</dbReference>
<comment type="similarity">
    <text evidence="3 10 11">Belongs to the type IB topoisomerase family.</text>
</comment>
<evidence type="ECO:0000256" key="5">
    <source>
        <dbReference type="ARBA" id="ARBA00023029"/>
    </source>
</evidence>
<dbReference type="InterPro" id="IPR051062">
    <property type="entry name" value="Topoisomerase_IB"/>
</dbReference>
<feature type="compositionally biased region" description="Polar residues" evidence="13">
    <location>
        <begin position="154"/>
        <end position="177"/>
    </location>
</feature>
<feature type="compositionally biased region" description="Low complexity" evidence="13">
    <location>
        <begin position="78"/>
        <end position="98"/>
    </location>
</feature>
<dbReference type="FunFam" id="3.90.15.10:FF:000003">
    <property type="entry name" value="DNA topoisomerase I"/>
    <property type="match status" value="1"/>
</dbReference>
<dbReference type="PROSITE" id="PS52038">
    <property type="entry name" value="TOPO_IB_2"/>
    <property type="match status" value="1"/>
</dbReference>
<keyword evidence="4" id="KW-0597">Phosphoprotein</keyword>
<dbReference type="GO" id="GO:0006260">
    <property type="term" value="P:DNA replication"/>
    <property type="evidence" value="ECO:0000318"/>
    <property type="project" value="GO_Central"/>
</dbReference>
<evidence type="ECO:0000313" key="14">
    <source>
        <dbReference type="Proteomes" id="UP000189703"/>
    </source>
</evidence>
<dbReference type="GO" id="GO:0007059">
    <property type="term" value="P:chromosome segregation"/>
    <property type="evidence" value="ECO:0000318"/>
    <property type="project" value="GO_Central"/>
</dbReference>
<evidence type="ECO:0000256" key="6">
    <source>
        <dbReference type="ARBA" id="ARBA00023054"/>
    </source>
</evidence>
<protein>
    <recommendedName>
        <fullName evidence="11">DNA topoisomerase I</fullName>
        <ecNumber evidence="11">5.6.2.1</ecNumber>
    </recommendedName>
    <alternativeName>
        <fullName evidence="11">DNA topoisomerase 1</fullName>
    </alternativeName>
</protein>
<evidence type="ECO:0000256" key="13">
    <source>
        <dbReference type="SAM" id="MobiDB-lite"/>
    </source>
</evidence>
<dbReference type="SUPFAM" id="SSF56349">
    <property type="entry name" value="DNA breaking-rejoining enzymes"/>
    <property type="match status" value="1"/>
</dbReference>
<feature type="region of interest" description="Disordered" evidence="13">
    <location>
        <begin position="9"/>
        <end position="348"/>
    </location>
</feature>
<dbReference type="InterPro" id="IPR036202">
    <property type="entry name" value="TopoI_DNA-bd_euk_N_sf"/>
</dbReference>
<dbReference type="Proteomes" id="UP000189703">
    <property type="component" value="Unplaced"/>
</dbReference>
<dbReference type="PANTHER" id="PTHR10290:SF23">
    <property type="entry name" value="DNA TOPOISOMERASE 1 BETA"/>
    <property type="match status" value="1"/>
</dbReference>
<dbReference type="STRING" id="4432.A0A1U8ALA9"/>
<dbReference type="GO" id="GO:0005694">
    <property type="term" value="C:chromosome"/>
    <property type="evidence" value="ECO:0007669"/>
    <property type="project" value="InterPro"/>
</dbReference>
<organism evidence="14 15">
    <name type="scientific">Nelumbo nucifera</name>
    <name type="common">Sacred lotus</name>
    <dbReference type="NCBI Taxonomy" id="4432"/>
    <lineage>
        <taxon>Eukaryota</taxon>
        <taxon>Viridiplantae</taxon>
        <taxon>Streptophyta</taxon>
        <taxon>Embryophyta</taxon>
        <taxon>Tracheophyta</taxon>
        <taxon>Spermatophyta</taxon>
        <taxon>Magnoliopsida</taxon>
        <taxon>Proteales</taxon>
        <taxon>Nelumbonaceae</taxon>
        <taxon>Nelumbo</taxon>
    </lineage>
</organism>
<dbReference type="PRINTS" id="PR00416">
    <property type="entry name" value="EUTPISMRASEI"/>
</dbReference>
<comment type="catalytic activity">
    <reaction evidence="1 10 11">
        <text>ATP-independent breakage of single-stranded DNA, followed by passage and rejoining.</text>
        <dbReference type="EC" id="5.6.2.1"/>
    </reaction>
</comment>
<dbReference type="RefSeq" id="XP_010266803.1">
    <property type="nucleotide sequence ID" value="XM_010268501.2"/>
</dbReference>
<keyword evidence="7 10" id="KW-0238">DNA-binding</keyword>
<comment type="subcellular location">
    <subcellularLocation>
        <location evidence="2">Nucleus</location>
    </subcellularLocation>
</comment>
<dbReference type="PROSITE" id="PS00176">
    <property type="entry name" value="TOPO_IB_1"/>
    <property type="match status" value="1"/>
</dbReference>
<proteinExistence type="inferred from homology"/>
<dbReference type="FunFam" id="1.10.10.41:FF:000001">
    <property type="entry name" value="DNA topoisomerase I"/>
    <property type="match status" value="1"/>
</dbReference>
<evidence type="ECO:0000256" key="3">
    <source>
        <dbReference type="ARBA" id="ARBA00006645"/>
    </source>
</evidence>
<dbReference type="InterPro" id="IPR013030">
    <property type="entry name" value="DNA_topo_DNA_db_N_dom2"/>
</dbReference>
<dbReference type="KEGG" id="nnu:104604231"/>
<dbReference type="FunCoup" id="A0A1U8ALA9">
    <property type="interactions" value="3230"/>
</dbReference>
<dbReference type="Pfam" id="PF01028">
    <property type="entry name" value="Topoisom_I"/>
    <property type="match status" value="1"/>
</dbReference>